<dbReference type="FunFam" id="3.20.10.10:FF:000002">
    <property type="entry name" value="D-alanine aminotransferase"/>
    <property type="match status" value="1"/>
</dbReference>
<gene>
    <name evidence="21" type="primary">ilvE</name>
    <name evidence="22" type="ORF">A1507_15990</name>
</gene>
<dbReference type="PANTHER" id="PTHR42743:SF11">
    <property type="entry name" value="AMINODEOXYCHORISMATE LYASE"/>
    <property type="match status" value="1"/>
</dbReference>
<dbReference type="InterPro" id="IPR043131">
    <property type="entry name" value="BCAT-like_N"/>
</dbReference>
<dbReference type="GO" id="GO:0052656">
    <property type="term" value="F:L-isoleucine-2-oxoglutarate transaminase activity"/>
    <property type="evidence" value="ECO:0007669"/>
    <property type="project" value="RHEA"/>
</dbReference>
<dbReference type="GO" id="GO:0008696">
    <property type="term" value="F:4-amino-4-deoxychorismate lyase activity"/>
    <property type="evidence" value="ECO:0007669"/>
    <property type="project" value="UniProtKB-EC"/>
</dbReference>
<evidence type="ECO:0000256" key="5">
    <source>
        <dbReference type="ARBA" id="ARBA00005072"/>
    </source>
</evidence>
<dbReference type="GO" id="GO:0009098">
    <property type="term" value="P:L-leucine biosynthetic process"/>
    <property type="evidence" value="ECO:0007669"/>
    <property type="project" value="UniProtKB-UniPathway"/>
</dbReference>
<evidence type="ECO:0000256" key="3">
    <source>
        <dbReference type="ARBA" id="ARBA00004824"/>
    </source>
</evidence>
<evidence type="ECO:0000313" key="22">
    <source>
        <dbReference type="EMBL" id="OAI13992.1"/>
    </source>
</evidence>
<evidence type="ECO:0000256" key="18">
    <source>
        <dbReference type="ARBA" id="ARBA00054027"/>
    </source>
</evidence>
<evidence type="ECO:0000256" key="1">
    <source>
        <dbReference type="ARBA" id="ARBA00001933"/>
    </source>
</evidence>
<comment type="function">
    <text evidence="18">Involved in the biosynthesis of p-aminobenzoate (PABA), a precursor of tetrahydrofolate. Converts 4-amino-4-deoxychorismate into 4-aminobenzoate (PABA) and pyruvate.</text>
</comment>
<dbReference type="EMBL" id="LUUJ01000094">
    <property type="protein sequence ID" value="OAI13992.1"/>
    <property type="molecule type" value="Genomic_DNA"/>
</dbReference>
<evidence type="ECO:0000256" key="11">
    <source>
        <dbReference type="ARBA" id="ARBA00022909"/>
    </source>
</evidence>
<evidence type="ECO:0000256" key="6">
    <source>
        <dbReference type="ARBA" id="ARBA00009320"/>
    </source>
</evidence>
<evidence type="ECO:0000256" key="17">
    <source>
        <dbReference type="ARBA" id="ARBA00049529"/>
    </source>
</evidence>
<comment type="catalytic activity">
    <reaction evidence="16 21">
        <text>L-leucine + 2-oxoglutarate = 4-methyl-2-oxopentanoate + L-glutamate</text>
        <dbReference type="Rhea" id="RHEA:18321"/>
        <dbReference type="ChEBI" id="CHEBI:16810"/>
        <dbReference type="ChEBI" id="CHEBI:17865"/>
        <dbReference type="ChEBI" id="CHEBI:29985"/>
        <dbReference type="ChEBI" id="CHEBI:57427"/>
        <dbReference type="EC" id="2.6.1.42"/>
    </reaction>
</comment>
<dbReference type="RefSeq" id="WP_064041237.1">
    <property type="nucleotide sequence ID" value="NZ_LUUJ01000094.1"/>
</dbReference>
<keyword evidence="12 21" id="KW-0100">Branched-chain amino acid biosynthesis</keyword>
<evidence type="ECO:0000256" key="19">
    <source>
        <dbReference type="RuleBase" id="RU004106"/>
    </source>
</evidence>
<keyword evidence="7 21" id="KW-0032">Aminotransferase</keyword>
<dbReference type="UniPathway" id="UPA00049">
    <property type="reaction ID" value="UER00062"/>
</dbReference>
<evidence type="ECO:0000256" key="15">
    <source>
        <dbReference type="ARBA" id="ARBA00048798"/>
    </source>
</evidence>
<comment type="catalytic activity">
    <reaction evidence="17">
        <text>4-amino-4-deoxychorismate = 4-aminobenzoate + pyruvate + H(+)</text>
        <dbReference type="Rhea" id="RHEA:16201"/>
        <dbReference type="ChEBI" id="CHEBI:15361"/>
        <dbReference type="ChEBI" id="CHEBI:15378"/>
        <dbReference type="ChEBI" id="CHEBI:17836"/>
        <dbReference type="ChEBI" id="CHEBI:58406"/>
        <dbReference type="EC" id="4.1.3.38"/>
    </reaction>
</comment>
<dbReference type="NCBIfam" id="TIGR01122">
    <property type="entry name" value="ilvE_I"/>
    <property type="match status" value="1"/>
</dbReference>
<comment type="pathway">
    <text evidence="3 21">Amino-acid biosynthesis; L-isoleucine biosynthesis; L-isoleucine from 2-oxobutanoate: step 4/4.</text>
</comment>
<dbReference type="PROSITE" id="PS00770">
    <property type="entry name" value="AA_TRANSFER_CLASS_4"/>
    <property type="match status" value="1"/>
</dbReference>
<name>A0A177N7Z7_9GAMM</name>
<evidence type="ECO:0000256" key="10">
    <source>
        <dbReference type="ARBA" id="ARBA00022898"/>
    </source>
</evidence>
<dbReference type="GO" id="GO:0052655">
    <property type="term" value="F:L-valine-2-oxoglutarate transaminase activity"/>
    <property type="evidence" value="ECO:0007669"/>
    <property type="project" value="RHEA"/>
</dbReference>
<evidence type="ECO:0000256" key="20">
    <source>
        <dbReference type="RuleBase" id="RU004516"/>
    </source>
</evidence>
<evidence type="ECO:0000256" key="13">
    <source>
        <dbReference type="ARBA" id="ARBA00035633"/>
    </source>
</evidence>
<evidence type="ECO:0000256" key="12">
    <source>
        <dbReference type="ARBA" id="ARBA00023304"/>
    </source>
</evidence>
<comment type="catalytic activity">
    <reaction evidence="14 21">
        <text>L-valine + 2-oxoglutarate = 3-methyl-2-oxobutanoate + L-glutamate</text>
        <dbReference type="Rhea" id="RHEA:24813"/>
        <dbReference type="ChEBI" id="CHEBI:11851"/>
        <dbReference type="ChEBI" id="CHEBI:16810"/>
        <dbReference type="ChEBI" id="CHEBI:29985"/>
        <dbReference type="ChEBI" id="CHEBI:57762"/>
        <dbReference type="EC" id="2.6.1.42"/>
    </reaction>
</comment>
<comment type="pathway">
    <text evidence="5 21">Amino-acid biosynthesis; L-leucine biosynthesis; L-leucine from 3-methyl-2-oxobutanoate: step 4/4.</text>
</comment>
<evidence type="ECO:0000256" key="4">
    <source>
        <dbReference type="ARBA" id="ARBA00004931"/>
    </source>
</evidence>
<comment type="function">
    <text evidence="2 21">Acts on leucine, isoleucine and valine.</text>
</comment>
<dbReference type="InterPro" id="IPR050571">
    <property type="entry name" value="Class-IV_PLP-Dep_Aminotrnsfr"/>
</dbReference>
<keyword evidence="11" id="KW-0289">Folate biosynthesis</keyword>
<reference evidence="22 23" key="1">
    <citation type="submission" date="2016-03" db="EMBL/GenBank/DDBJ databases">
        <authorList>
            <person name="Ploux O."/>
        </authorList>
    </citation>
    <scope>NUCLEOTIDE SEQUENCE [LARGE SCALE GENOMIC DNA]</scope>
    <source>
        <strain evidence="22 23">R-45378</strain>
    </source>
</reference>
<accession>A0A177N7Z7</accession>
<evidence type="ECO:0000313" key="23">
    <source>
        <dbReference type="Proteomes" id="UP000077857"/>
    </source>
</evidence>
<dbReference type="InterPro" id="IPR005785">
    <property type="entry name" value="B_amino_transI"/>
</dbReference>
<dbReference type="GO" id="GO:0009097">
    <property type="term" value="P:isoleucine biosynthetic process"/>
    <property type="evidence" value="ECO:0007669"/>
    <property type="project" value="UniProtKB-UniPathway"/>
</dbReference>
<dbReference type="GO" id="GO:0046656">
    <property type="term" value="P:folic acid biosynthetic process"/>
    <property type="evidence" value="ECO:0007669"/>
    <property type="project" value="UniProtKB-KW"/>
</dbReference>
<sequence length="292" mass="31448">MTIHSITWLNGQLLPTGQALIPVNDHGLLYGDGVFEGIRFYRRQAFRLQQHLQRLQLSARAIALEIPFSIAELTAAIEQLIAAFADGDGYIRLMVTRGAGPLGLNPKSCSQPNVIAIADQLAMIDVGHQQAGARLIVSSVRRLPADGLDPRIKSLNYLNHILAKIEANHAGADEAILLNAQGRVAEGTADNVFIVRNGRLLTPPCSEGALEGITRDLVLELAQADGLETGEQPLGVYDLYAADECFLTGTGAELIPVASVDCRALPSCPGPVFLRLQQAFRRTIERECGGIL</sequence>
<protein>
    <recommendedName>
        <fullName evidence="21">Branched-chain-amino-acid aminotransferase</fullName>
        <shortName evidence="21">BCAT</shortName>
        <ecNumber evidence="21">2.6.1.42</ecNumber>
    </recommendedName>
</protein>
<dbReference type="InterPro" id="IPR001544">
    <property type="entry name" value="Aminotrans_IV"/>
</dbReference>
<keyword evidence="9 21" id="KW-0808">Transferase</keyword>
<dbReference type="Gene3D" id="3.20.10.10">
    <property type="entry name" value="D-amino Acid Aminotransferase, subunit A, domain 2"/>
    <property type="match status" value="1"/>
</dbReference>
<dbReference type="OrthoDB" id="21319at2"/>
<dbReference type="Proteomes" id="UP000077857">
    <property type="component" value="Unassembled WGS sequence"/>
</dbReference>
<comment type="catalytic activity">
    <reaction evidence="15 21">
        <text>L-isoleucine + 2-oxoglutarate = (S)-3-methyl-2-oxopentanoate + L-glutamate</text>
        <dbReference type="Rhea" id="RHEA:24801"/>
        <dbReference type="ChEBI" id="CHEBI:16810"/>
        <dbReference type="ChEBI" id="CHEBI:29985"/>
        <dbReference type="ChEBI" id="CHEBI:35146"/>
        <dbReference type="ChEBI" id="CHEBI:58045"/>
        <dbReference type="EC" id="2.6.1.42"/>
    </reaction>
</comment>
<keyword evidence="8 21" id="KW-0028">Amino-acid biosynthesis</keyword>
<dbReference type="SUPFAM" id="SSF56752">
    <property type="entry name" value="D-aminoacid aminotransferase-like PLP-dependent enzymes"/>
    <property type="match status" value="1"/>
</dbReference>
<dbReference type="GO" id="GO:0005829">
    <property type="term" value="C:cytosol"/>
    <property type="evidence" value="ECO:0007669"/>
    <property type="project" value="TreeGrafter"/>
</dbReference>
<evidence type="ECO:0000256" key="7">
    <source>
        <dbReference type="ARBA" id="ARBA00022576"/>
    </source>
</evidence>
<evidence type="ECO:0000256" key="21">
    <source>
        <dbReference type="RuleBase" id="RU364094"/>
    </source>
</evidence>
<comment type="pathway">
    <text evidence="4 21">Amino-acid biosynthesis; L-valine biosynthesis; L-valine from pyruvate: step 4/4.</text>
</comment>
<proteinExistence type="inferred from homology"/>
<evidence type="ECO:0000256" key="9">
    <source>
        <dbReference type="ARBA" id="ARBA00022679"/>
    </source>
</evidence>
<dbReference type="InterPro" id="IPR018300">
    <property type="entry name" value="Aminotrans_IV_CS"/>
</dbReference>
<dbReference type="Gene3D" id="3.30.470.10">
    <property type="match status" value="1"/>
</dbReference>
<dbReference type="PANTHER" id="PTHR42743">
    <property type="entry name" value="AMINO-ACID AMINOTRANSFERASE"/>
    <property type="match status" value="1"/>
</dbReference>
<keyword evidence="10 20" id="KW-0663">Pyridoxal phosphate</keyword>
<evidence type="ECO:0000256" key="8">
    <source>
        <dbReference type="ARBA" id="ARBA00022605"/>
    </source>
</evidence>
<comment type="similarity">
    <text evidence="6 19">Belongs to the class-IV pyridoxal-phosphate-dependent aminotransferase family.</text>
</comment>
<dbReference type="AlphaFoldDB" id="A0A177N7Z7"/>
<dbReference type="Pfam" id="PF01063">
    <property type="entry name" value="Aminotran_4"/>
    <property type="match status" value="1"/>
</dbReference>
<comment type="caution">
    <text evidence="22">The sequence shown here is derived from an EMBL/GenBank/DDBJ whole genome shotgun (WGS) entry which is preliminary data.</text>
</comment>
<organism evidence="22 23">
    <name type="scientific">Methylomonas koyamae</name>
    <dbReference type="NCBI Taxonomy" id="702114"/>
    <lineage>
        <taxon>Bacteria</taxon>
        <taxon>Pseudomonadati</taxon>
        <taxon>Pseudomonadota</taxon>
        <taxon>Gammaproteobacteria</taxon>
        <taxon>Methylococcales</taxon>
        <taxon>Methylococcaceae</taxon>
        <taxon>Methylomonas</taxon>
    </lineage>
</organism>
<evidence type="ECO:0000256" key="16">
    <source>
        <dbReference type="ARBA" id="ARBA00049229"/>
    </source>
</evidence>
<evidence type="ECO:0000256" key="2">
    <source>
        <dbReference type="ARBA" id="ARBA00003109"/>
    </source>
</evidence>
<dbReference type="InterPro" id="IPR043132">
    <property type="entry name" value="BCAT-like_C"/>
</dbReference>
<dbReference type="EC" id="2.6.1.42" evidence="21"/>
<comment type="pathway">
    <text evidence="13">Cofactor biosynthesis; tetrahydrofolate biosynthesis; 4-aminobenzoate from chorismate: step 2/2.</text>
</comment>
<dbReference type="GO" id="GO:0009099">
    <property type="term" value="P:L-valine biosynthetic process"/>
    <property type="evidence" value="ECO:0007669"/>
    <property type="project" value="UniProtKB-UniPathway"/>
</dbReference>
<dbReference type="UniPathway" id="UPA00047">
    <property type="reaction ID" value="UER00058"/>
</dbReference>
<comment type="cofactor">
    <cofactor evidence="1 20">
        <name>pyridoxal 5'-phosphate</name>
        <dbReference type="ChEBI" id="CHEBI:597326"/>
    </cofactor>
</comment>
<evidence type="ECO:0000256" key="14">
    <source>
        <dbReference type="ARBA" id="ARBA00048212"/>
    </source>
</evidence>
<dbReference type="GO" id="GO:0052654">
    <property type="term" value="F:L-leucine-2-oxoglutarate transaminase activity"/>
    <property type="evidence" value="ECO:0007669"/>
    <property type="project" value="RHEA"/>
</dbReference>
<dbReference type="UniPathway" id="UPA00048">
    <property type="reaction ID" value="UER00073"/>
</dbReference>
<dbReference type="InterPro" id="IPR036038">
    <property type="entry name" value="Aminotransferase-like"/>
</dbReference>